<dbReference type="InterPro" id="IPR010920">
    <property type="entry name" value="LSM_dom_sf"/>
</dbReference>
<feature type="domain" description="Mechanosensitive ion channel MscS" evidence="6">
    <location>
        <begin position="109"/>
        <end position="183"/>
    </location>
</feature>
<dbReference type="Pfam" id="PF00924">
    <property type="entry name" value="MS_channel_2nd"/>
    <property type="match status" value="1"/>
</dbReference>
<name>A0A1L8R5V9_9ENTE</name>
<evidence type="ECO:0000313" key="8">
    <source>
        <dbReference type="Proteomes" id="UP000182835"/>
    </source>
</evidence>
<dbReference type="SUPFAM" id="SSF50182">
    <property type="entry name" value="Sm-like ribonucleoproteins"/>
    <property type="match status" value="1"/>
</dbReference>
<dbReference type="GO" id="GO:0016020">
    <property type="term" value="C:membrane"/>
    <property type="evidence" value="ECO:0007669"/>
    <property type="project" value="UniProtKB-SubCell"/>
</dbReference>
<dbReference type="Proteomes" id="UP000182835">
    <property type="component" value="Unassembled WGS sequence"/>
</dbReference>
<protein>
    <recommendedName>
        <fullName evidence="6">Mechanosensitive ion channel MscS domain-containing protein</fullName>
    </recommendedName>
</protein>
<evidence type="ECO:0000256" key="3">
    <source>
        <dbReference type="ARBA" id="ARBA00022989"/>
    </source>
</evidence>
<dbReference type="PANTHER" id="PTHR30221">
    <property type="entry name" value="SMALL-CONDUCTANCE MECHANOSENSITIVE CHANNEL"/>
    <property type="match status" value="1"/>
</dbReference>
<dbReference type="InterPro" id="IPR023408">
    <property type="entry name" value="MscS_beta-dom_sf"/>
</dbReference>
<evidence type="ECO:0000256" key="4">
    <source>
        <dbReference type="ARBA" id="ARBA00023136"/>
    </source>
</evidence>
<dbReference type="Gene3D" id="2.30.30.60">
    <property type="match status" value="1"/>
</dbReference>
<keyword evidence="3 5" id="KW-1133">Transmembrane helix</keyword>
<dbReference type="OrthoDB" id="9809206at2"/>
<proteinExistence type="predicted"/>
<dbReference type="EMBL" id="JXKG01000010">
    <property type="protein sequence ID" value="OJG15116.1"/>
    <property type="molecule type" value="Genomic_DNA"/>
</dbReference>
<dbReference type="GO" id="GO:0008381">
    <property type="term" value="F:mechanosensitive monoatomic ion channel activity"/>
    <property type="evidence" value="ECO:0007669"/>
    <property type="project" value="InterPro"/>
</dbReference>
<dbReference type="RefSeq" id="WP_071864880.1">
    <property type="nucleotide sequence ID" value="NZ_JBHLVQ010000025.1"/>
</dbReference>
<feature type="transmembrane region" description="Helical" evidence="5">
    <location>
        <begin position="67"/>
        <end position="85"/>
    </location>
</feature>
<dbReference type="STRING" id="317010.RU96_GL000334"/>
<sequence length="309" mass="35722">MESEVSDFLEKIFTEIIDNVKDPNQLTGKSGISVILLMLLILLEWFFKKFWRKIITNIKLVNVVNTLTHFVLRFFFLISLLGLWLNALDALIILLVFIGVIISLSIKGLISNLAGWFLIVNKHHFRIYDRIEIDTIKGEVISVGLLYFTLMEISNWFEAEAPTGRTIKIPNSKILTTAVYNYNDVTPFVWKEISYLLAFESDWQKAQKIITDILLTYYQNFEKEYLADPLYKEVVLKQLQLFDGELKPVQIVDVNENGVLLKTRYVVYYTKGTTVATKLHQEILSALQDAAIQMAGQRMYFIKNNESVS</sequence>
<dbReference type="InterPro" id="IPR006685">
    <property type="entry name" value="MscS_channel_2nd"/>
</dbReference>
<evidence type="ECO:0000259" key="6">
    <source>
        <dbReference type="Pfam" id="PF00924"/>
    </source>
</evidence>
<dbReference type="InterPro" id="IPR045275">
    <property type="entry name" value="MscS_archaea/bacteria_type"/>
</dbReference>
<comment type="subcellular location">
    <subcellularLocation>
        <location evidence="1">Membrane</location>
    </subcellularLocation>
</comment>
<evidence type="ECO:0000256" key="2">
    <source>
        <dbReference type="ARBA" id="ARBA00022692"/>
    </source>
</evidence>
<evidence type="ECO:0000256" key="1">
    <source>
        <dbReference type="ARBA" id="ARBA00004370"/>
    </source>
</evidence>
<keyword evidence="4 5" id="KW-0472">Membrane</keyword>
<evidence type="ECO:0000313" key="7">
    <source>
        <dbReference type="EMBL" id="OJG15116.1"/>
    </source>
</evidence>
<dbReference type="Gene3D" id="3.30.70.100">
    <property type="match status" value="1"/>
</dbReference>
<comment type="caution">
    <text evidence="7">The sequence shown here is derived from an EMBL/GenBank/DDBJ whole genome shotgun (WGS) entry which is preliminary data.</text>
</comment>
<gene>
    <name evidence="7" type="ORF">RU96_GL000334</name>
</gene>
<reference evidence="7 8" key="1">
    <citation type="submission" date="2014-12" db="EMBL/GenBank/DDBJ databases">
        <title>Draft genome sequences of 29 type strains of Enterococci.</title>
        <authorList>
            <person name="Zhong Z."/>
            <person name="Sun Z."/>
            <person name="Liu W."/>
            <person name="Zhang W."/>
            <person name="Zhang H."/>
        </authorList>
    </citation>
    <scope>NUCLEOTIDE SEQUENCE [LARGE SCALE GENOMIC DNA]</scope>
    <source>
        <strain evidence="7 8">DSM 21207</strain>
    </source>
</reference>
<evidence type="ECO:0000256" key="5">
    <source>
        <dbReference type="SAM" id="Phobius"/>
    </source>
</evidence>
<keyword evidence="2 5" id="KW-0812">Transmembrane</keyword>
<accession>A0A1L8R5V9</accession>
<organism evidence="7 8">
    <name type="scientific">Enterococcus canintestini</name>
    <dbReference type="NCBI Taxonomy" id="317010"/>
    <lineage>
        <taxon>Bacteria</taxon>
        <taxon>Bacillati</taxon>
        <taxon>Bacillota</taxon>
        <taxon>Bacilli</taxon>
        <taxon>Lactobacillales</taxon>
        <taxon>Enterococcaceae</taxon>
        <taxon>Enterococcus</taxon>
    </lineage>
</organism>
<dbReference type="AlphaFoldDB" id="A0A1L8R5V9"/>
<feature type="transmembrane region" description="Helical" evidence="5">
    <location>
        <begin position="91"/>
        <end position="120"/>
    </location>
</feature>
<dbReference type="PANTHER" id="PTHR30221:SF8">
    <property type="entry name" value="SMALL-CONDUCTANCE MECHANOSENSITIVE CHANNEL"/>
    <property type="match status" value="1"/>
</dbReference>
<feature type="transmembrane region" description="Helical" evidence="5">
    <location>
        <begin position="30"/>
        <end position="47"/>
    </location>
</feature>